<comment type="similarity">
    <text evidence="8">Belongs to the early nodulin-like (ENODL) family.</text>
</comment>
<dbReference type="InterPro" id="IPR008972">
    <property type="entry name" value="Cupredoxin"/>
</dbReference>
<dbReference type="InterPro" id="IPR039391">
    <property type="entry name" value="Phytocyanin-like"/>
</dbReference>
<feature type="transmembrane region" description="Helical" evidence="11">
    <location>
        <begin position="7"/>
        <end position="29"/>
    </location>
</feature>
<dbReference type="PROSITE" id="PS51485">
    <property type="entry name" value="PHYTOCYANIN"/>
    <property type="match status" value="1"/>
</dbReference>
<evidence type="ECO:0000256" key="5">
    <source>
        <dbReference type="ARBA" id="ARBA00023157"/>
    </source>
</evidence>
<evidence type="ECO:0000256" key="11">
    <source>
        <dbReference type="SAM" id="Phobius"/>
    </source>
</evidence>
<keyword evidence="11" id="KW-0812">Transmembrane</keyword>
<evidence type="ECO:0000256" key="7">
    <source>
        <dbReference type="ARBA" id="ARBA00023288"/>
    </source>
</evidence>
<keyword evidence="4 11" id="KW-0472">Membrane</keyword>
<dbReference type="Proteomes" id="UP001180020">
    <property type="component" value="Unassembled WGS sequence"/>
</dbReference>
<evidence type="ECO:0000256" key="6">
    <source>
        <dbReference type="ARBA" id="ARBA00023180"/>
    </source>
</evidence>
<keyword evidence="6" id="KW-0325">Glycoprotein</keyword>
<keyword evidence="14" id="KW-1185">Reference proteome</keyword>
<comment type="caution">
    <text evidence="13">The sequence shown here is derived from an EMBL/GenBank/DDBJ whole genome shotgun (WGS) entry which is preliminary data.</text>
</comment>
<evidence type="ECO:0000256" key="9">
    <source>
        <dbReference type="ARBA" id="ARBA00037868"/>
    </source>
</evidence>
<keyword evidence="5" id="KW-1015">Disulfide bond</keyword>
<dbReference type="GO" id="GO:0012505">
    <property type="term" value="C:endomembrane system"/>
    <property type="evidence" value="ECO:0007669"/>
    <property type="project" value="UniProtKB-SubCell"/>
</dbReference>
<proteinExistence type="inferred from homology"/>
<feature type="transmembrane region" description="Helical" evidence="11">
    <location>
        <begin position="325"/>
        <end position="344"/>
    </location>
</feature>
<dbReference type="AlphaFoldDB" id="A0AAV9FFL4"/>
<accession>A0AAV9FFL4</accession>
<dbReference type="PANTHER" id="PTHR33021:SF253">
    <property type="entry name" value="EARLY NODULIN-LIKE PROTEIN 9"/>
    <property type="match status" value="1"/>
</dbReference>
<keyword evidence="11" id="KW-1133">Transmembrane helix</keyword>
<dbReference type="PANTHER" id="PTHR33021">
    <property type="entry name" value="BLUE COPPER PROTEIN"/>
    <property type="match status" value="1"/>
</dbReference>
<dbReference type="GO" id="GO:0005886">
    <property type="term" value="C:plasma membrane"/>
    <property type="evidence" value="ECO:0007669"/>
    <property type="project" value="TreeGrafter"/>
</dbReference>
<evidence type="ECO:0000256" key="1">
    <source>
        <dbReference type="ARBA" id="ARBA00004589"/>
    </source>
</evidence>
<comment type="subcellular location">
    <subcellularLocation>
        <location evidence="9">Endomembrane system</location>
        <topology evidence="9">Lipid-anchor</topology>
    </subcellularLocation>
    <subcellularLocation>
        <location evidence="1">Membrane</location>
        <topology evidence="1">Lipid-anchor</topology>
        <topology evidence="1">GPI-anchor</topology>
    </subcellularLocation>
</comment>
<sequence>MSKAHTCCCYCIAILIILIIALAVLFAVMKPKQPIVTARLVGVESVDFNLSSLPPTLNVTMDVIISIKNRNYATFIYDNTTTSIYYKEDIIAEAPMEAGLTRARSTSDVSTSVVVIADKLLSDPVFYADVVLTGVLRLTSTSSLHGRVDVLGVLKRRATVHTDCDISVYVWNETSVSDCRSVFKVGDSMGWTTPSDPNMMPFNQWAEKNRFKIGDSLLFVYDSNKDSVLQVTKDDYDSCNTASPITTFKNDGNTVFTFSQSGPFYFISGTHDNCVMNEKMIIVVLSDRSGKSASPSGSNQPTSPPGEGTSTTDTPPPSSPNGATYMVNGFMVSVGVLIGSFLLVI</sequence>
<evidence type="ECO:0000256" key="2">
    <source>
        <dbReference type="ARBA" id="ARBA00022622"/>
    </source>
</evidence>
<dbReference type="CDD" id="cd11019">
    <property type="entry name" value="OsENODL1_like"/>
    <property type="match status" value="1"/>
</dbReference>
<reference evidence="13" key="1">
    <citation type="journal article" date="2023" name="Nat. Commun.">
        <title>Diploid and tetraploid genomes of Acorus and the evolution of monocots.</title>
        <authorList>
            <person name="Ma L."/>
            <person name="Liu K.W."/>
            <person name="Li Z."/>
            <person name="Hsiao Y.Y."/>
            <person name="Qi Y."/>
            <person name="Fu T."/>
            <person name="Tang G.D."/>
            <person name="Zhang D."/>
            <person name="Sun W.H."/>
            <person name="Liu D.K."/>
            <person name="Li Y."/>
            <person name="Chen G.Z."/>
            <person name="Liu X.D."/>
            <person name="Liao X.Y."/>
            <person name="Jiang Y.T."/>
            <person name="Yu X."/>
            <person name="Hao Y."/>
            <person name="Huang J."/>
            <person name="Zhao X.W."/>
            <person name="Ke S."/>
            <person name="Chen Y.Y."/>
            <person name="Wu W.L."/>
            <person name="Hsu J.L."/>
            <person name="Lin Y.F."/>
            <person name="Huang M.D."/>
            <person name="Li C.Y."/>
            <person name="Huang L."/>
            <person name="Wang Z.W."/>
            <person name="Zhao X."/>
            <person name="Zhong W.Y."/>
            <person name="Peng D.H."/>
            <person name="Ahmad S."/>
            <person name="Lan S."/>
            <person name="Zhang J.S."/>
            <person name="Tsai W.C."/>
            <person name="Van de Peer Y."/>
            <person name="Liu Z.J."/>
        </authorList>
    </citation>
    <scope>NUCLEOTIDE SEQUENCE</scope>
    <source>
        <strain evidence="13">CP</strain>
    </source>
</reference>
<dbReference type="FunFam" id="2.60.40.420:FF:000010">
    <property type="entry name" value="Early nodulin-like protein 1"/>
    <property type="match status" value="1"/>
</dbReference>
<evidence type="ECO:0000259" key="12">
    <source>
        <dbReference type="PROSITE" id="PS51485"/>
    </source>
</evidence>
<feature type="domain" description="Phytocyanin" evidence="12">
    <location>
        <begin position="181"/>
        <end position="286"/>
    </location>
</feature>
<feature type="compositionally biased region" description="Polar residues" evidence="10">
    <location>
        <begin position="291"/>
        <end position="300"/>
    </location>
</feature>
<organism evidence="13 14">
    <name type="scientific">Acorus calamus</name>
    <name type="common">Sweet flag</name>
    <dbReference type="NCBI Taxonomy" id="4465"/>
    <lineage>
        <taxon>Eukaryota</taxon>
        <taxon>Viridiplantae</taxon>
        <taxon>Streptophyta</taxon>
        <taxon>Embryophyta</taxon>
        <taxon>Tracheophyta</taxon>
        <taxon>Spermatophyta</taxon>
        <taxon>Magnoliopsida</taxon>
        <taxon>Liliopsida</taxon>
        <taxon>Acoraceae</taxon>
        <taxon>Acorus</taxon>
    </lineage>
</organism>
<dbReference type="GO" id="GO:0009055">
    <property type="term" value="F:electron transfer activity"/>
    <property type="evidence" value="ECO:0007669"/>
    <property type="project" value="InterPro"/>
</dbReference>
<evidence type="ECO:0000256" key="8">
    <source>
        <dbReference type="ARBA" id="ARBA00035011"/>
    </source>
</evidence>
<reference evidence="13" key="2">
    <citation type="submission" date="2023-06" db="EMBL/GenBank/DDBJ databases">
        <authorList>
            <person name="Ma L."/>
            <person name="Liu K.-W."/>
            <person name="Li Z."/>
            <person name="Hsiao Y.-Y."/>
            <person name="Qi Y."/>
            <person name="Fu T."/>
            <person name="Tang G."/>
            <person name="Zhang D."/>
            <person name="Sun W.-H."/>
            <person name="Liu D.-K."/>
            <person name="Li Y."/>
            <person name="Chen G.-Z."/>
            <person name="Liu X.-D."/>
            <person name="Liao X.-Y."/>
            <person name="Jiang Y.-T."/>
            <person name="Yu X."/>
            <person name="Hao Y."/>
            <person name="Huang J."/>
            <person name="Zhao X.-W."/>
            <person name="Ke S."/>
            <person name="Chen Y.-Y."/>
            <person name="Wu W.-L."/>
            <person name="Hsu J.-L."/>
            <person name="Lin Y.-F."/>
            <person name="Huang M.-D."/>
            <person name="Li C.-Y."/>
            <person name="Huang L."/>
            <person name="Wang Z.-W."/>
            <person name="Zhao X."/>
            <person name="Zhong W.-Y."/>
            <person name="Peng D.-H."/>
            <person name="Ahmad S."/>
            <person name="Lan S."/>
            <person name="Zhang J.-S."/>
            <person name="Tsai W.-C."/>
            <person name="Van De Peer Y."/>
            <person name="Liu Z.-J."/>
        </authorList>
    </citation>
    <scope>NUCLEOTIDE SEQUENCE</scope>
    <source>
        <strain evidence="13">CP</strain>
        <tissue evidence="13">Leaves</tissue>
    </source>
</reference>
<keyword evidence="3" id="KW-0732">Signal</keyword>
<evidence type="ECO:0000256" key="3">
    <source>
        <dbReference type="ARBA" id="ARBA00022729"/>
    </source>
</evidence>
<evidence type="ECO:0000313" key="13">
    <source>
        <dbReference type="EMBL" id="KAK1324823.1"/>
    </source>
</evidence>
<dbReference type="SUPFAM" id="SSF49503">
    <property type="entry name" value="Cupredoxins"/>
    <property type="match status" value="1"/>
</dbReference>
<keyword evidence="2" id="KW-0336">GPI-anchor</keyword>
<keyword evidence="7" id="KW-0449">Lipoprotein</keyword>
<dbReference type="InterPro" id="IPR003245">
    <property type="entry name" value="Phytocyanin_dom"/>
</dbReference>
<evidence type="ECO:0000256" key="4">
    <source>
        <dbReference type="ARBA" id="ARBA00023136"/>
    </source>
</evidence>
<dbReference type="InterPro" id="IPR041846">
    <property type="entry name" value="ENL_dom"/>
</dbReference>
<evidence type="ECO:0000313" key="14">
    <source>
        <dbReference type="Proteomes" id="UP001180020"/>
    </source>
</evidence>
<protein>
    <submittedName>
        <fullName evidence="13">Early nodulin-like protein 3</fullName>
    </submittedName>
</protein>
<dbReference type="Pfam" id="PF03168">
    <property type="entry name" value="LEA_2"/>
    <property type="match status" value="1"/>
</dbReference>
<dbReference type="InterPro" id="IPR004864">
    <property type="entry name" value="LEA_2"/>
</dbReference>
<dbReference type="Gene3D" id="2.60.40.420">
    <property type="entry name" value="Cupredoxins - blue copper proteins"/>
    <property type="match status" value="1"/>
</dbReference>
<feature type="region of interest" description="Disordered" evidence="10">
    <location>
        <begin position="289"/>
        <end position="321"/>
    </location>
</feature>
<gene>
    <name evidence="13" type="ORF">QJS10_CPA01g00958</name>
</gene>
<dbReference type="Pfam" id="PF02298">
    <property type="entry name" value="Cu_bind_like"/>
    <property type="match status" value="1"/>
</dbReference>
<evidence type="ECO:0000256" key="10">
    <source>
        <dbReference type="SAM" id="MobiDB-lite"/>
    </source>
</evidence>
<dbReference type="GO" id="GO:0098552">
    <property type="term" value="C:side of membrane"/>
    <property type="evidence" value="ECO:0007669"/>
    <property type="project" value="UniProtKB-KW"/>
</dbReference>
<dbReference type="EMBL" id="JAUJYO010000001">
    <property type="protein sequence ID" value="KAK1324823.1"/>
    <property type="molecule type" value="Genomic_DNA"/>
</dbReference>
<name>A0AAV9FFL4_ACOCL</name>